<evidence type="ECO:0000256" key="5">
    <source>
        <dbReference type="SAM" id="Coils"/>
    </source>
</evidence>
<comment type="catalytic activity">
    <reaction evidence="3">
        <text>ssDNA + n NTP = ssDNA/pppN(pN)n-1 hybrid + (n-1) diphosphate.</text>
        <dbReference type="EC" id="2.7.7.101"/>
    </reaction>
</comment>
<comment type="domain">
    <text evidence="3">Contains an N-terminal zinc-binding domain, a central core domain that contains the primase activity, and a C-terminal DnaB-binding domain.</text>
</comment>
<keyword evidence="3" id="KW-0863">Zinc-finger</keyword>
<comment type="cofactor">
    <cofactor evidence="3 4">
        <name>Zn(2+)</name>
        <dbReference type="ChEBI" id="CHEBI:29105"/>
    </cofactor>
    <text evidence="3 4">Binds 1 zinc ion per monomer.</text>
</comment>
<dbReference type="EMBL" id="JAHLOQ010000001">
    <property type="protein sequence ID" value="MBU5334834.1"/>
    <property type="molecule type" value="Genomic_DNA"/>
</dbReference>
<evidence type="ECO:0000313" key="7">
    <source>
        <dbReference type="EMBL" id="MBU5334834.1"/>
    </source>
</evidence>
<name>A0ABS6DST5_9FIRM</name>
<dbReference type="PANTHER" id="PTHR30313">
    <property type="entry name" value="DNA PRIMASE"/>
    <property type="match status" value="1"/>
</dbReference>
<evidence type="ECO:0000259" key="6">
    <source>
        <dbReference type="PROSITE" id="PS50880"/>
    </source>
</evidence>
<evidence type="ECO:0000256" key="4">
    <source>
        <dbReference type="PIRNR" id="PIRNR002811"/>
    </source>
</evidence>
<keyword evidence="3 4" id="KW-0240">DNA-directed RNA polymerase</keyword>
<dbReference type="Pfam" id="PF01807">
    <property type="entry name" value="Zn_ribbon_DnaG"/>
    <property type="match status" value="1"/>
</dbReference>
<dbReference type="PANTHER" id="PTHR30313:SF2">
    <property type="entry name" value="DNA PRIMASE"/>
    <property type="match status" value="1"/>
</dbReference>
<feature type="domain" description="Toprim" evidence="6">
    <location>
        <begin position="255"/>
        <end position="334"/>
    </location>
</feature>
<accession>A0ABS6DST5</accession>
<evidence type="ECO:0000256" key="3">
    <source>
        <dbReference type="HAMAP-Rule" id="MF_00974"/>
    </source>
</evidence>
<dbReference type="InterPro" id="IPR002694">
    <property type="entry name" value="Znf_CHC2"/>
</dbReference>
<keyword evidence="3 4" id="KW-0862">Zinc</keyword>
<dbReference type="CDD" id="cd03364">
    <property type="entry name" value="TOPRIM_DnaG_primases"/>
    <property type="match status" value="1"/>
</dbReference>
<feature type="zinc finger region" description="CHC2-type" evidence="3">
    <location>
        <begin position="38"/>
        <end position="62"/>
    </location>
</feature>
<keyword evidence="3 4" id="KW-0639">Primosome</keyword>
<keyword evidence="3 4" id="KW-0235">DNA replication</keyword>
<proteinExistence type="inferred from homology"/>
<dbReference type="SMART" id="SM00493">
    <property type="entry name" value="TOPRIM"/>
    <property type="match status" value="1"/>
</dbReference>
<keyword evidence="3 4" id="KW-0804">Transcription</keyword>
<keyword evidence="3 4" id="KW-0548">Nucleotidyltransferase</keyword>
<keyword evidence="8" id="KW-1185">Reference proteome</keyword>
<sequence>MNDLKDIIEEIKSRCDIVDVISDYMQLKSSGSNYTGLCPFHSEKTGSFMVSKSKQIYKCFGCNAGGDVISFVMRYENVDFMEAVKILAKRCGITLQRNISEEEKQKIQEVNKFIEIHTEAARFYFSNLLGTKNPGYEYLKKRGLSDKIIKKFGLGYSLNSWNSLMNYLIAKGYDKTDLVRCGLVTHKTETNKYFDRFRNRVMFPIFNYNGKVIGFGGRVLDDSLPKYLNSPETMVFNKRLNLYGLNISKKSIKDDTLILVEGYMDLISLYQNNIENVVATLGTALTIEQARLIRRFAKNVIISYDSDQAGQNATLRAIDILLQADIKVKILNLKDCKDPDDFIKKYGFEGYKKAIEQSDYYIKYKIDILRKKYDLNNDSQKMSFIEESTLMLKKLKSPIEKDLYAKYLSDLTNISIESIRANIGIKVNSNYNKNNKKYTNVHKKIQQMSKIQDGYLKVEAKFIKLLMENINLRNAVLEDIDSKDFLLEETKEIFNYIIKNKELDKITTDKIKSLNISEEYVKNIENIKIEEINTYTLESTKKIIQQIKRNIIDNEIKLMSSEIKELSSQLELLKKSNSNTKEVDEKIMNLSLEILKKEKIKKDL</sequence>
<dbReference type="SMART" id="SM00400">
    <property type="entry name" value="ZnF_CHCC"/>
    <property type="match status" value="1"/>
</dbReference>
<comment type="subunit">
    <text evidence="3">Monomer. Interacts with DnaB.</text>
</comment>
<dbReference type="EC" id="2.7.7.101" evidence="3"/>
<keyword evidence="5" id="KW-0175">Coiled coil</keyword>
<dbReference type="Pfam" id="PF08275">
    <property type="entry name" value="DNAG_N"/>
    <property type="match status" value="1"/>
</dbReference>
<dbReference type="InterPro" id="IPR034151">
    <property type="entry name" value="TOPRIM_DnaG_bac"/>
</dbReference>
<dbReference type="Proteomes" id="UP001196301">
    <property type="component" value="Unassembled WGS sequence"/>
</dbReference>
<organism evidence="7 8">
    <name type="scientific">Intestinibacter bartlettii</name>
    <dbReference type="NCBI Taxonomy" id="261299"/>
    <lineage>
        <taxon>Bacteria</taxon>
        <taxon>Bacillati</taxon>
        <taxon>Bacillota</taxon>
        <taxon>Clostridia</taxon>
        <taxon>Peptostreptococcales</taxon>
        <taxon>Peptostreptococcaceae</taxon>
        <taxon>Intestinibacter</taxon>
    </lineage>
</organism>
<evidence type="ECO:0000313" key="8">
    <source>
        <dbReference type="Proteomes" id="UP001196301"/>
    </source>
</evidence>
<evidence type="ECO:0000256" key="2">
    <source>
        <dbReference type="ARBA" id="ARBA00023125"/>
    </source>
</evidence>
<reference evidence="7 8" key="1">
    <citation type="submission" date="2021-06" db="EMBL/GenBank/DDBJ databases">
        <authorList>
            <person name="Sun Q."/>
            <person name="Li D."/>
        </authorList>
    </citation>
    <scope>NUCLEOTIDE SEQUENCE [LARGE SCALE GENOMIC DNA]</scope>
    <source>
        <strain evidence="7 8">N19</strain>
    </source>
</reference>
<dbReference type="InterPro" id="IPR006171">
    <property type="entry name" value="TOPRIM_dom"/>
</dbReference>
<evidence type="ECO:0000256" key="1">
    <source>
        <dbReference type="ARBA" id="ARBA00022842"/>
    </source>
</evidence>
<dbReference type="InterPro" id="IPR006295">
    <property type="entry name" value="DNA_primase_DnaG"/>
</dbReference>
<dbReference type="Pfam" id="PF10410">
    <property type="entry name" value="DnaB_bind"/>
    <property type="match status" value="1"/>
</dbReference>
<dbReference type="NCBIfam" id="TIGR01391">
    <property type="entry name" value="dnaG"/>
    <property type="match status" value="1"/>
</dbReference>
<dbReference type="InterPro" id="IPR030846">
    <property type="entry name" value="DnaG_bac"/>
</dbReference>
<protein>
    <recommendedName>
        <fullName evidence="3 4">DNA primase</fullName>
        <ecNumber evidence="3">2.7.7.101</ecNumber>
    </recommendedName>
</protein>
<gene>
    <name evidence="3 7" type="primary">dnaG</name>
    <name evidence="7" type="ORF">KQI20_00145</name>
</gene>
<dbReference type="InterPro" id="IPR013264">
    <property type="entry name" value="DNAG_N"/>
</dbReference>
<feature type="coiled-coil region" evidence="5">
    <location>
        <begin position="556"/>
        <end position="583"/>
    </location>
</feature>
<keyword evidence="2 3" id="KW-0238">DNA-binding</keyword>
<dbReference type="Pfam" id="PF13155">
    <property type="entry name" value="Toprim_2"/>
    <property type="match status" value="1"/>
</dbReference>
<keyword evidence="1" id="KW-0460">Magnesium</keyword>
<dbReference type="InterPro" id="IPR019475">
    <property type="entry name" value="DNA_primase_DnaB-bd"/>
</dbReference>
<dbReference type="PROSITE" id="PS50880">
    <property type="entry name" value="TOPRIM"/>
    <property type="match status" value="1"/>
</dbReference>
<keyword evidence="3 4" id="KW-0808">Transferase</keyword>
<dbReference type="InterPro" id="IPR050219">
    <property type="entry name" value="DnaG_primase"/>
</dbReference>
<comment type="caution">
    <text evidence="7">The sequence shown here is derived from an EMBL/GenBank/DDBJ whole genome shotgun (WGS) entry which is preliminary data.</text>
</comment>
<dbReference type="PIRSF" id="PIRSF002811">
    <property type="entry name" value="DnaG"/>
    <property type="match status" value="1"/>
</dbReference>
<keyword evidence="3 4" id="KW-0479">Metal-binding</keyword>
<dbReference type="HAMAP" id="MF_00974">
    <property type="entry name" value="DNA_primase_DnaG"/>
    <property type="match status" value="1"/>
</dbReference>
<comment type="function">
    <text evidence="3 4">RNA polymerase that catalyzes the synthesis of short RNA molecules used as primers for DNA polymerase during DNA replication.</text>
</comment>
<comment type="similarity">
    <text evidence="3 4">Belongs to the DnaG primase family.</text>
</comment>